<comment type="similarity">
    <text evidence="1">Belongs to the Mg-chelatase subunits D/I family. ComM subfamily.</text>
</comment>
<keyword evidence="6" id="KW-1185">Reference proteome</keyword>
<dbReference type="AlphaFoldDB" id="A0A8J3Q8V8"/>
<dbReference type="InterPro" id="IPR001208">
    <property type="entry name" value="MCM_dom"/>
</dbReference>
<dbReference type="GO" id="GO:0005524">
    <property type="term" value="F:ATP binding"/>
    <property type="evidence" value="ECO:0007669"/>
    <property type="project" value="UniProtKB-KW"/>
</dbReference>
<dbReference type="InterPro" id="IPR000523">
    <property type="entry name" value="Mg_chelatse_chII-like_cat_dom"/>
</dbReference>
<dbReference type="InterPro" id="IPR025158">
    <property type="entry name" value="Mg_chelat-rel_C"/>
</dbReference>
<dbReference type="PANTHER" id="PTHR32039:SF7">
    <property type="entry name" value="COMPETENCE PROTEIN COMM"/>
    <property type="match status" value="1"/>
</dbReference>
<dbReference type="RefSeq" id="WP_203909865.1">
    <property type="nucleotide sequence ID" value="NZ_BONY01000023.1"/>
</dbReference>
<evidence type="ECO:0000256" key="1">
    <source>
        <dbReference type="ARBA" id="ARBA00006354"/>
    </source>
</evidence>
<dbReference type="InterPro" id="IPR014721">
    <property type="entry name" value="Ribsml_uS5_D2-typ_fold_subgr"/>
</dbReference>
<dbReference type="EMBL" id="BONY01000023">
    <property type="protein sequence ID" value="GIH06045.1"/>
    <property type="molecule type" value="Genomic_DNA"/>
</dbReference>
<protein>
    <recommendedName>
        <fullName evidence="4">AAA+ ATPase domain-containing protein</fullName>
    </recommendedName>
</protein>
<name>A0A8J3Q8V8_9ACTN</name>
<dbReference type="Gene3D" id="3.40.50.300">
    <property type="entry name" value="P-loop containing nucleotide triphosphate hydrolases"/>
    <property type="match status" value="1"/>
</dbReference>
<dbReference type="GO" id="GO:0003677">
    <property type="term" value="F:DNA binding"/>
    <property type="evidence" value="ECO:0007669"/>
    <property type="project" value="InterPro"/>
</dbReference>
<gene>
    <name evidence="5" type="primary">comM</name>
    <name evidence="5" type="ORF">Rhe02_41120</name>
</gene>
<evidence type="ECO:0000259" key="4">
    <source>
        <dbReference type="SMART" id="SM00382"/>
    </source>
</evidence>
<dbReference type="InterPro" id="IPR045006">
    <property type="entry name" value="CHLI-like"/>
</dbReference>
<dbReference type="InterPro" id="IPR004482">
    <property type="entry name" value="Mg_chelat-rel"/>
</dbReference>
<dbReference type="InterPro" id="IPR020568">
    <property type="entry name" value="Ribosomal_Su5_D2-typ_SF"/>
</dbReference>
<dbReference type="InterPro" id="IPR003593">
    <property type="entry name" value="AAA+_ATPase"/>
</dbReference>
<comment type="caution">
    <text evidence="5">The sequence shown here is derived from an EMBL/GenBank/DDBJ whole genome shotgun (WGS) entry which is preliminary data.</text>
</comment>
<evidence type="ECO:0000256" key="2">
    <source>
        <dbReference type="ARBA" id="ARBA00022741"/>
    </source>
</evidence>
<keyword evidence="3" id="KW-0067">ATP-binding</keyword>
<dbReference type="PANTHER" id="PTHR32039">
    <property type="entry name" value="MAGNESIUM-CHELATASE SUBUNIT CHLI"/>
    <property type="match status" value="1"/>
</dbReference>
<dbReference type="SUPFAM" id="SSF54211">
    <property type="entry name" value="Ribosomal protein S5 domain 2-like"/>
    <property type="match status" value="1"/>
</dbReference>
<organism evidence="5 6">
    <name type="scientific">Rhizocola hellebori</name>
    <dbReference type="NCBI Taxonomy" id="1392758"/>
    <lineage>
        <taxon>Bacteria</taxon>
        <taxon>Bacillati</taxon>
        <taxon>Actinomycetota</taxon>
        <taxon>Actinomycetes</taxon>
        <taxon>Micromonosporales</taxon>
        <taxon>Micromonosporaceae</taxon>
        <taxon>Rhizocola</taxon>
    </lineage>
</organism>
<dbReference type="Pfam" id="PF13541">
    <property type="entry name" value="ChlI"/>
    <property type="match status" value="1"/>
</dbReference>
<sequence length="505" mass="53215">MSYAKVLCAALVGVGGHLVEVEAYLAPGLPGVHLTGLPDSALNEARDRVRAAVVNSGETWPAQRITVNLLPAWLRKHGSSFDLAIALAVLGGTGELPLAALNQVLVLGELGLDGSIRPVRGTLPMVATAMASGIRRIIAPTSSAPEAALVPGVKVLAADRLAEVIAFVRGEGQLSEPPAASAVPPSPTPDLGDIAGQEMGRLAVEVAAAGGHHLAFFGPPGGGKTMLAKRLPSLLPTLDDNAALEVTALHSVAGALPEGFTLIRQPPLQAPHHTASVASLVGGGSGLPRPGALSLAHRGVLLLDEAPEFGSRALDALREPLEEGVITIARAQGVVVYPAQVQLVLTANPCPCSRPPGDGGCDCPPPVKRRYLRRLSGPLLDRVDIQMDLHPISAKNLLQEKQSEPSQVVAQRVGAARAAARERWSEIGRQLNAEIPVAMLRHPRWLIPASELEDLIRCLDRGLISTRGYDRVLRLAWTMADLFGRDRPRRAEIGVALNLRLRELS</sequence>
<feature type="domain" description="AAA+ ATPase" evidence="4">
    <location>
        <begin position="210"/>
        <end position="393"/>
    </location>
</feature>
<dbReference type="InterPro" id="IPR027417">
    <property type="entry name" value="P-loop_NTPase"/>
</dbReference>
<dbReference type="PRINTS" id="PR01657">
    <property type="entry name" value="MCMFAMILY"/>
</dbReference>
<dbReference type="Pfam" id="PF13335">
    <property type="entry name" value="Mg_chelatase_C"/>
    <property type="match status" value="1"/>
</dbReference>
<dbReference type="Proteomes" id="UP000612899">
    <property type="component" value="Unassembled WGS sequence"/>
</dbReference>
<proteinExistence type="inferred from homology"/>
<dbReference type="Gene3D" id="3.30.230.10">
    <property type="match status" value="1"/>
</dbReference>
<reference evidence="5" key="1">
    <citation type="submission" date="2021-01" db="EMBL/GenBank/DDBJ databases">
        <title>Whole genome shotgun sequence of Rhizocola hellebori NBRC 109834.</title>
        <authorList>
            <person name="Komaki H."/>
            <person name="Tamura T."/>
        </authorList>
    </citation>
    <scope>NUCLEOTIDE SEQUENCE</scope>
    <source>
        <strain evidence="5">NBRC 109834</strain>
    </source>
</reference>
<keyword evidence="2" id="KW-0547">Nucleotide-binding</keyword>
<dbReference type="Pfam" id="PF01078">
    <property type="entry name" value="Mg_chelatase"/>
    <property type="match status" value="1"/>
</dbReference>
<dbReference type="NCBIfam" id="TIGR00368">
    <property type="entry name" value="YifB family Mg chelatase-like AAA ATPase"/>
    <property type="match status" value="1"/>
</dbReference>
<dbReference type="SUPFAM" id="SSF52540">
    <property type="entry name" value="P-loop containing nucleoside triphosphate hydrolases"/>
    <property type="match status" value="1"/>
</dbReference>
<evidence type="ECO:0000313" key="5">
    <source>
        <dbReference type="EMBL" id="GIH06045.1"/>
    </source>
</evidence>
<evidence type="ECO:0000256" key="3">
    <source>
        <dbReference type="ARBA" id="ARBA00022840"/>
    </source>
</evidence>
<evidence type="ECO:0000313" key="6">
    <source>
        <dbReference type="Proteomes" id="UP000612899"/>
    </source>
</evidence>
<accession>A0A8J3Q8V8</accession>
<dbReference type="SMART" id="SM00382">
    <property type="entry name" value="AAA"/>
    <property type="match status" value="1"/>
</dbReference>